<accession>A0A179HC23</accession>
<dbReference type="PANTHER" id="PTHR42090">
    <property type="match status" value="1"/>
</dbReference>
<name>A0A179HC23_PURLI</name>
<comment type="caution">
    <text evidence="2">The sequence shown here is derived from an EMBL/GenBank/DDBJ whole genome shotgun (WGS) entry which is preliminary data.</text>
</comment>
<organism evidence="2 3">
    <name type="scientific">Purpureocillium lilacinum</name>
    <name type="common">Paecilomyces lilacinus</name>
    <dbReference type="NCBI Taxonomy" id="33203"/>
    <lineage>
        <taxon>Eukaryota</taxon>
        <taxon>Fungi</taxon>
        <taxon>Dikarya</taxon>
        <taxon>Ascomycota</taxon>
        <taxon>Pezizomycotina</taxon>
        <taxon>Sordariomycetes</taxon>
        <taxon>Hypocreomycetidae</taxon>
        <taxon>Hypocreales</taxon>
        <taxon>Ophiocordycipitaceae</taxon>
        <taxon>Purpureocillium</taxon>
    </lineage>
</organism>
<dbReference type="PANTHER" id="PTHR42090:SF1">
    <property type="match status" value="1"/>
</dbReference>
<gene>
    <name evidence="2" type="ORF">VFPBJ_01552</name>
</gene>
<sequence>MQFALRTTLRATGVARPAALRRPYHSTAYNLLAYKDAQERHTLSPRSDEHTKSATDDDVAALLDTAFGPNQPRPDKVIISAEIESKGKPNPLEASGANQEFSKPRGDERAEQYKVVVEKAEKSRIGGTPGKGEVLREYQKTKKITKLS</sequence>
<evidence type="ECO:0000313" key="3">
    <source>
        <dbReference type="Proteomes" id="UP000078240"/>
    </source>
</evidence>
<dbReference type="EMBL" id="LSBH01000001">
    <property type="protein sequence ID" value="OAQ87512.1"/>
    <property type="molecule type" value="Genomic_DNA"/>
</dbReference>
<evidence type="ECO:0000256" key="1">
    <source>
        <dbReference type="SAM" id="MobiDB-lite"/>
    </source>
</evidence>
<dbReference type="AlphaFoldDB" id="A0A179HC23"/>
<evidence type="ECO:0000313" key="2">
    <source>
        <dbReference type="EMBL" id="OAQ87512.1"/>
    </source>
</evidence>
<feature type="region of interest" description="Disordered" evidence="1">
    <location>
        <begin position="82"/>
        <end position="109"/>
    </location>
</feature>
<reference evidence="2 3" key="1">
    <citation type="submission" date="2016-01" db="EMBL/GenBank/DDBJ databases">
        <title>Biosynthesis of antibiotic leucinostatins and their inhibition on Phytophthora in bio-control Purpureocillium lilacinum.</title>
        <authorList>
            <person name="Wang G."/>
            <person name="Liu Z."/>
            <person name="Lin R."/>
            <person name="Li E."/>
            <person name="Mao Z."/>
            <person name="Ling J."/>
            <person name="Yin W."/>
            <person name="Xie B."/>
        </authorList>
    </citation>
    <scope>NUCLEOTIDE SEQUENCE [LARGE SCALE GENOMIC DNA]</scope>
    <source>
        <strain evidence="2">PLBJ-1</strain>
    </source>
</reference>
<dbReference type="Proteomes" id="UP000078240">
    <property type="component" value="Unassembled WGS sequence"/>
</dbReference>
<proteinExistence type="predicted"/>
<protein>
    <submittedName>
        <fullName evidence="2">Uncharacterized protein</fullName>
    </submittedName>
</protein>